<dbReference type="Pfam" id="PF13551">
    <property type="entry name" value="HTH_29"/>
    <property type="match status" value="1"/>
</dbReference>
<proteinExistence type="predicted"/>
<dbReference type="InterPro" id="IPR009057">
    <property type="entry name" value="Homeodomain-like_sf"/>
</dbReference>
<dbReference type="Proteomes" id="UP000632222">
    <property type="component" value="Unassembled WGS sequence"/>
</dbReference>
<gene>
    <name evidence="4" type="ORF">GCM10008938_42360</name>
</gene>
<organism evidence="4 5">
    <name type="scientific">Deinococcus roseus</name>
    <dbReference type="NCBI Taxonomy" id="392414"/>
    <lineage>
        <taxon>Bacteria</taxon>
        <taxon>Thermotogati</taxon>
        <taxon>Deinococcota</taxon>
        <taxon>Deinococci</taxon>
        <taxon>Deinococcales</taxon>
        <taxon>Deinococcaceae</taxon>
        <taxon>Deinococcus</taxon>
    </lineage>
</organism>
<feature type="region of interest" description="Disordered" evidence="1">
    <location>
        <begin position="62"/>
        <end position="87"/>
    </location>
</feature>
<evidence type="ECO:0000313" key="5">
    <source>
        <dbReference type="Proteomes" id="UP000632222"/>
    </source>
</evidence>
<dbReference type="InterPro" id="IPR025959">
    <property type="entry name" value="Winged_HTH_dom"/>
</dbReference>
<dbReference type="RefSeq" id="WP_373289906.1">
    <property type="nucleotide sequence ID" value="NZ_BMOD01000024.1"/>
</dbReference>
<reference evidence="5" key="1">
    <citation type="journal article" date="2019" name="Int. J. Syst. Evol. Microbiol.">
        <title>The Global Catalogue of Microorganisms (GCM) 10K type strain sequencing project: providing services to taxonomists for standard genome sequencing and annotation.</title>
        <authorList>
            <consortium name="The Broad Institute Genomics Platform"/>
            <consortium name="The Broad Institute Genome Sequencing Center for Infectious Disease"/>
            <person name="Wu L."/>
            <person name="Ma J."/>
        </authorList>
    </citation>
    <scope>NUCLEOTIDE SEQUENCE [LARGE SCALE GENOMIC DNA]</scope>
    <source>
        <strain evidence="5">JCM 14370</strain>
    </source>
</reference>
<dbReference type="InterPro" id="IPR036397">
    <property type="entry name" value="RNaseH_sf"/>
</dbReference>
<dbReference type="EMBL" id="BMOD01000024">
    <property type="protein sequence ID" value="GGJ51850.1"/>
    <property type="molecule type" value="Genomic_DNA"/>
</dbReference>
<feature type="compositionally biased region" description="Basic residues" evidence="1">
    <location>
        <begin position="65"/>
        <end position="74"/>
    </location>
</feature>
<dbReference type="InterPro" id="IPR036388">
    <property type="entry name" value="WH-like_DNA-bd_sf"/>
</dbReference>
<feature type="domain" description="Winged helix-turn helix" evidence="3">
    <location>
        <begin position="98"/>
        <end position="156"/>
    </location>
</feature>
<dbReference type="InterPro" id="IPR047655">
    <property type="entry name" value="Transpos_IS630-like"/>
</dbReference>
<keyword evidence="5" id="KW-1185">Reference proteome</keyword>
<dbReference type="PANTHER" id="PTHR46564:SF1">
    <property type="entry name" value="TRANSPOSASE"/>
    <property type="match status" value="1"/>
</dbReference>
<feature type="domain" description="Tc1-like transposase DDE" evidence="2">
    <location>
        <begin position="170"/>
        <end position="311"/>
    </location>
</feature>
<dbReference type="SUPFAM" id="SSF46689">
    <property type="entry name" value="Homeodomain-like"/>
    <property type="match status" value="1"/>
</dbReference>
<dbReference type="Gene3D" id="3.30.420.10">
    <property type="entry name" value="Ribonuclease H-like superfamily/Ribonuclease H"/>
    <property type="match status" value="1"/>
</dbReference>
<evidence type="ECO:0000313" key="4">
    <source>
        <dbReference type="EMBL" id="GGJ51850.1"/>
    </source>
</evidence>
<comment type="caution">
    <text evidence="4">The sequence shown here is derived from an EMBL/GenBank/DDBJ whole genome shotgun (WGS) entry which is preliminary data.</text>
</comment>
<evidence type="ECO:0008006" key="6">
    <source>
        <dbReference type="Google" id="ProtNLM"/>
    </source>
</evidence>
<dbReference type="Gene3D" id="1.10.10.10">
    <property type="entry name" value="Winged helix-like DNA-binding domain superfamily/Winged helix DNA-binding domain"/>
    <property type="match status" value="1"/>
</dbReference>
<dbReference type="Pfam" id="PF13592">
    <property type="entry name" value="HTH_33"/>
    <property type="match status" value="1"/>
</dbReference>
<evidence type="ECO:0000256" key="1">
    <source>
        <dbReference type="SAM" id="MobiDB-lite"/>
    </source>
</evidence>
<evidence type="ECO:0000259" key="3">
    <source>
        <dbReference type="Pfam" id="PF13592"/>
    </source>
</evidence>
<dbReference type="Pfam" id="PF13358">
    <property type="entry name" value="DDE_3"/>
    <property type="match status" value="1"/>
</dbReference>
<accession>A0ABQ2DB77</accession>
<protein>
    <recommendedName>
        <fullName evidence="6">IS630 family transposase</fullName>
    </recommendedName>
</protein>
<sequence>MSAMTWHPSRLTRSQLEERRLAFAAYLQQHPQPCQMVCQHFKISKSTFYLWRKQLNHAGIEGLKSRKASGRPRRLSKEQETELGGCLQDNPVKHGFSDATWTGPRVRDWIGLRFGVWYHPDHVSRVLRRLGFSHQKPEKRAIERNQSQIQQWIAETIPEIKKEIQSGTTLVFLDEAGFSMKTTTRKTWATRGKTPLIPACTNWEKLSVVGGLTSSGKFYQHTVQGACKGEKIAQFLRHLLKQVPGKLIVVLDNAGIHKGKAVQEVLKSTDPLSLRFLPPYAPELNPIEWIWAWVKSNRLGNKLSRSLQELKDRLRLAWQQVRRMDLQAFNRSGTWSDK</sequence>
<name>A0ABQ2DB77_9DEIO</name>
<dbReference type="NCBIfam" id="NF033545">
    <property type="entry name" value="transpos_IS630"/>
    <property type="match status" value="1"/>
</dbReference>
<dbReference type="InterPro" id="IPR038717">
    <property type="entry name" value="Tc1-like_DDE_dom"/>
</dbReference>
<dbReference type="PANTHER" id="PTHR46564">
    <property type="entry name" value="TRANSPOSASE"/>
    <property type="match status" value="1"/>
</dbReference>
<evidence type="ECO:0000259" key="2">
    <source>
        <dbReference type="Pfam" id="PF13358"/>
    </source>
</evidence>